<sequence>MKGKKFLSVIVSCVVLTSTVLVGCGGNKSAMSNKVADKKQYLNLTMKAEPKNLDPSKSTDLYSSQVISETYEGLTRVEVDKKGKEVIKPAGAEKWTASKDGLKWTFKLRDYNWSDGKKVTAKDYEYGIKRTLDPKIASQYAYLLDPIKNASKYNKGEEKVENVGVKAVDDKTLEITLEKPCAYFLKTTYFKVMMPQRKDIVEKYGEKFGTESSNMVACGPFTVKNWVHGNKIELAKNKKYWDAKSVKLNDVNIKIQPNEGSRMQELLNGGIDVAAVQKPEWKDKFKKAGKFNPQKVVTPSTNIEFYNQKVKLFSNAKVRKAFSLAVNREGASKTLFKNDFVPAYGFAPPSLQIGEKEFRKEVSKEPVKKLKEENKDPKKLLVEGLKELGMNEDPSKITVTYLTGSLGDQQKEICEYFQQMYQKALGIKMKIEYVQWPVYMKRINNAEYEISGMAWQGDYNDPMTEFDMWITGSKIIPTNWSNKKYDELIKKAGNLPKEKNDKRMKLFKEAENILLYEDAVIAPVVYRTDNYYKKDYVKGMMYTQFGCSYEFKYAYTSGRK</sequence>
<evidence type="ECO:0000256" key="2">
    <source>
        <dbReference type="ARBA" id="ARBA00005695"/>
    </source>
</evidence>
<keyword evidence="3" id="KW-0813">Transport</keyword>
<organism evidence="7 8">
    <name type="scientific">Clostridium oceanicum</name>
    <dbReference type="NCBI Taxonomy" id="1543"/>
    <lineage>
        <taxon>Bacteria</taxon>
        <taxon>Bacillati</taxon>
        <taxon>Bacillota</taxon>
        <taxon>Clostridia</taxon>
        <taxon>Eubacteriales</taxon>
        <taxon>Clostridiaceae</taxon>
        <taxon>Clostridium</taxon>
    </lineage>
</organism>
<dbReference type="Pfam" id="PF00496">
    <property type="entry name" value="SBP_bac_5"/>
    <property type="match status" value="1"/>
</dbReference>
<dbReference type="Proteomes" id="UP001501510">
    <property type="component" value="Unassembled WGS sequence"/>
</dbReference>
<comment type="subcellular location">
    <subcellularLocation>
        <location evidence="1">Cell envelope</location>
    </subcellularLocation>
</comment>
<dbReference type="InterPro" id="IPR039424">
    <property type="entry name" value="SBP_5"/>
</dbReference>
<dbReference type="RefSeq" id="WP_343764387.1">
    <property type="nucleotide sequence ID" value="NZ_BAAACG010000019.1"/>
</dbReference>
<comment type="caution">
    <text evidence="7">The sequence shown here is derived from an EMBL/GenBank/DDBJ whole genome shotgun (WGS) entry which is preliminary data.</text>
</comment>
<evidence type="ECO:0000256" key="4">
    <source>
        <dbReference type="ARBA" id="ARBA00022729"/>
    </source>
</evidence>
<keyword evidence="4 5" id="KW-0732">Signal</keyword>
<feature type="chain" id="PRO_5047317935" evidence="5">
    <location>
        <begin position="24"/>
        <end position="560"/>
    </location>
</feature>
<gene>
    <name evidence="7" type="ORF">GCM10008906_37980</name>
</gene>
<dbReference type="Gene3D" id="3.40.190.10">
    <property type="entry name" value="Periplasmic binding protein-like II"/>
    <property type="match status" value="1"/>
</dbReference>
<dbReference type="InterPro" id="IPR030678">
    <property type="entry name" value="Peptide/Ni-bd"/>
</dbReference>
<evidence type="ECO:0000313" key="7">
    <source>
        <dbReference type="EMBL" id="GAA0748088.1"/>
    </source>
</evidence>
<evidence type="ECO:0000256" key="3">
    <source>
        <dbReference type="ARBA" id="ARBA00022448"/>
    </source>
</evidence>
<dbReference type="PANTHER" id="PTHR30290">
    <property type="entry name" value="PERIPLASMIC BINDING COMPONENT OF ABC TRANSPORTER"/>
    <property type="match status" value="1"/>
</dbReference>
<protein>
    <submittedName>
        <fullName evidence="7">Peptide ABC transporter substrate-binding protein</fullName>
    </submittedName>
</protein>
<dbReference type="CDD" id="cd08504">
    <property type="entry name" value="PBP2_OppA"/>
    <property type="match status" value="1"/>
</dbReference>
<evidence type="ECO:0000259" key="6">
    <source>
        <dbReference type="Pfam" id="PF00496"/>
    </source>
</evidence>
<accession>A0ABN1JWV5</accession>
<keyword evidence="8" id="KW-1185">Reference proteome</keyword>
<dbReference type="SUPFAM" id="SSF53850">
    <property type="entry name" value="Periplasmic binding protein-like II"/>
    <property type="match status" value="1"/>
</dbReference>
<proteinExistence type="inferred from homology"/>
<dbReference type="Gene3D" id="3.90.76.10">
    <property type="entry name" value="Dipeptide-binding Protein, Domain 1"/>
    <property type="match status" value="1"/>
</dbReference>
<reference evidence="7 8" key="1">
    <citation type="journal article" date="2019" name="Int. J. Syst. Evol. Microbiol.">
        <title>The Global Catalogue of Microorganisms (GCM) 10K type strain sequencing project: providing services to taxonomists for standard genome sequencing and annotation.</title>
        <authorList>
            <consortium name="The Broad Institute Genomics Platform"/>
            <consortium name="The Broad Institute Genome Sequencing Center for Infectious Disease"/>
            <person name="Wu L."/>
            <person name="Ma J."/>
        </authorList>
    </citation>
    <scope>NUCLEOTIDE SEQUENCE [LARGE SCALE GENOMIC DNA]</scope>
    <source>
        <strain evidence="7 8">JCM 1407</strain>
    </source>
</reference>
<dbReference type="PIRSF" id="PIRSF002741">
    <property type="entry name" value="MppA"/>
    <property type="match status" value="1"/>
</dbReference>
<dbReference type="PANTHER" id="PTHR30290:SF10">
    <property type="entry name" value="PERIPLASMIC OLIGOPEPTIDE-BINDING PROTEIN-RELATED"/>
    <property type="match status" value="1"/>
</dbReference>
<comment type="similarity">
    <text evidence="2">Belongs to the bacterial solute-binding protein 5 family.</text>
</comment>
<dbReference type="InterPro" id="IPR000914">
    <property type="entry name" value="SBP_5_dom"/>
</dbReference>
<evidence type="ECO:0000313" key="8">
    <source>
        <dbReference type="Proteomes" id="UP001501510"/>
    </source>
</evidence>
<name>A0ABN1JWV5_9CLOT</name>
<dbReference type="Gene3D" id="3.10.105.10">
    <property type="entry name" value="Dipeptide-binding Protein, Domain 3"/>
    <property type="match status" value="1"/>
</dbReference>
<feature type="domain" description="Solute-binding protein family 5" evidence="6">
    <location>
        <begin position="87"/>
        <end position="473"/>
    </location>
</feature>
<feature type="signal peptide" evidence="5">
    <location>
        <begin position="1"/>
        <end position="23"/>
    </location>
</feature>
<dbReference type="EMBL" id="BAAACG010000019">
    <property type="protein sequence ID" value="GAA0748088.1"/>
    <property type="molecule type" value="Genomic_DNA"/>
</dbReference>
<evidence type="ECO:0000256" key="1">
    <source>
        <dbReference type="ARBA" id="ARBA00004196"/>
    </source>
</evidence>
<evidence type="ECO:0000256" key="5">
    <source>
        <dbReference type="SAM" id="SignalP"/>
    </source>
</evidence>
<dbReference type="PROSITE" id="PS51257">
    <property type="entry name" value="PROKAR_LIPOPROTEIN"/>
    <property type="match status" value="1"/>
</dbReference>